<comment type="caution">
    <text evidence="3">The sequence shown here is derived from an EMBL/GenBank/DDBJ whole genome shotgun (WGS) entry which is preliminary data.</text>
</comment>
<dbReference type="PANTHER" id="PTHR12526:SF630">
    <property type="entry name" value="GLYCOSYLTRANSFERASE"/>
    <property type="match status" value="1"/>
</dbReference>
<keyword evidence="4" id="KW-1185">Reference proteome</keyword>
<dbReference type="CDD" id="cd03801">
    <property type="entry name" value="GT4_PimA-like"/>
    <property type="match status" value="1"/>
</dbReference>
<accession>A0A231UZU1</accession>
<gene>
    <name evidence="3" type="ORF">B7H23_00405</name>
</gene>
<dbReference type="InterPro" id="IPR028098">
    <property type="entry name" value="Glyco_trans_4-like_N"/>
</dbReference>
<dbReference type="PANTHER" id="PTHR12526">
    <property type="entry name" value="GLYCOSYLTRANSFERASE"/>
    <property type="match status" value="1"/>
</dbReference>
<keyword evidence="3" id="KW-0808">Transferase</keyword>
<name>A0A231UZU1_9HYPH</name>
<evidence type="ECO:0000259" key="1">
    <source>
        <dbReference type="Pfam" id="PF00534"/>
    </source>
</evidence>
<dbReference type="GO" id="GO:0016757">
    <property type="term" value="F:glycosyltransferase activity"/>
    <property type="evidence" value="ECO:0007669"/>
    <property type="project" value="InterPro"/>
</dbReference>
<dbReference type="RefSeq" id="WP_094075453.1">
    <property type="nucleotide sequence ID" value="NZ_NBYO01000001.1"/>
</dbReference>
<organism evidence="3 4">
    <name type="scientific">Notoacmeibacter marinus</name>
    <dbReference type="NCBI Taxonomy" id="1876515"/>
    <lineage>
        <taxon>Bacteria</taxon>
        <taxon>Pseudomonadati</taxon>
        <taxon>Pseudomonadota</taxon>
        <taxon>Alphaproteobacteria</taxon>
        <taxon>Hyphomicrobiales</taxon>
        <taxon>Notoacmeibacteraceae</taxon>
        <taxon>Notoacmeibacter</taxon>
    </lineage>
</organism>
<reference evidence="4" key="1">
    <citation type="journal article" date="2017" name="Int. J. Syst. Evol. Microbiol.">
        <title>Notoacmeibacter marinus gen. nov., sp. nov., isolated from the gut of a limpet and proposal of Notoacmeibacteraceae fam. nov. in the order Rhizobiales of the class Alphaproteobacteria.</title>
        <authorList>
            <person name="Huang Z."/>
            <person name="Guo F."/>
            <person name="Lai Q."/>
        </authorList>
    </citation>
    <scope>NUCLEOTIDE SEQUENCE [LARGE SCALE GENOMIC DNA]</scope>
    <source>
        <strain evidence="4">XMTR2A4</strain>
    </source>
</reference>
<dbReference type="Proteomes" id="UP000215405">
    <property type="component" value="Unassembled WGS sequence"/>
</dbReference>
<feature type="domain" description="Glycosyl transferase family 1" evidence="1">
    <location>
        <begin position="184"/>
        <end position="337"/>
    </location>
</feature>
<evidence type="ECO:0000259" key="2">
    <source>
        <dbReference type="Pfam" id="PF13579"/>
    </source>
</evidence>
<evidence type="ECO:0000313" key="3">
    <source>
        <dbReference type="EMBL" id="OXT01483.1"/>
    </source>
</evidence>
<sequence length="377" mass="42158">MRIVHCFRSPVGGIFRHVRDLSLRQEAMGHQVGIVCDSTTGTAFENEALERLGSQISLGLDRLPMQRHISPRDLFSAFATHKRFMTMKPDVIHGHGAKGGVFSRVFGTWPNRGRRPLRFYSPHGGSLHYDETTRTGKIFALLERQFSRICDGICFVSDYERQTFLRKAGEPHCATRLIYNGLSEEEFEPVPLDKDAADFLFIGMMRDLKGPDLFIDAFASLPTSDDGRRPTAVMVGDGPDRQALEFQVRELGLADVLQFHDPMPIRQAMRMARHVVQPSRAEAMPYTVLEALAAGRTMIATRVGGIPEILGLNSIALMTPHAPSIADRMAALLANPNRFAAAMPDRRFMADTFSIETMANAITQFYQDRKSVRFGDS</sequence>
<protein>
    <submittedName>
        <fullName evidence="3">Glycosyl transferase</fullName>
    </submittedName>
</protein>
<dbReference type="Pfam" id="PF13579">
    <property type="entry name" value="Glyco_trans_4_4"/>
    <property type="match status" value="1"/>
</dbReference>
<feature type="domain" description="Glycosyltransferase subfamily 4-like N-terminal" evidence="2">
    <location>
        <begin position="12"/>
        <end position="181"/>
    </location>
</feature>
<evidence type="ECO:0000313" key="4">
    <source>
        <dbReference type="Proteomes" id="UP000215405"/>
    </source>
</evidence>
<dbReference type="SUPFAM" id="SSF53756">
    <property type="entry name" value="UDP-Glycosyltransferase/glycogen phosphorylase"/>
    <property type="match status" value="1"/>
</dbReference>
<dbReference type="AlphaFoldDB" id="A0A231UZU1"/>
<dbReference type="Pfam" id="PF00534">
    <property type="entry name" value="Glycos_transf_1"/>
    <property type="match status" value="1"/>
</dbReference>
<dbReference type="EMBL" id="NBYO01000001">
    <property type="protein sequence ID" value="OXT01483.1"/>
    <property type="molecule type" value="Genomic_DNA"/>
</dbReference>
<dbReference type="InterPro" id="IPR001296">
    <property type="entry name" value="Glyco_trans_1"/>
</dbReference>
<proteinExistence type="predicted"/>
<dbReference type="Gene3D" id="3.40.50.2000">
    <property type="entry name" value="Glycogen Phosphorylase B"/>
    <property type="match status" value="2"/>
</dbReference>